<feature type="compositionally biased region" description="Polar residues" evidence="6">
    <location>
        <begin position="8"/>
        <end position="23"/>
    </location>
</feature>
<keyword evidence="3" id="KW-0328">Glycosyltransferase</keyword>
<dbReference type="GO" id="GO:0000030">
    <property type="term" value="F:mannosyltransferase activity"/>
    <property type="evidence" value="ECO:0007669"/>
    <property type="project" value="InterPro"/>
</dbReference>
<dbReference type="GO" id="GO:0016020">
    <property type="term" value="C:membrane"/>
    <property type="evidence" value="ECO:0007669"/>
    <property type="project" value="UniProtKB-SubCell"/>
</dbReference>
<evidence type="ECO:0000256" key="1">
    <source>
        <dbReference type="ARBA" id="ARBA00004606"/>
    </source>
</evidence>
<keyword evidence="7" id="KW-0812">Transmembrane</keyword>
<dbReference type="InterPro" id="IPR021988">
    <property type="entry name" value="BMT1"/>
</dbReference>
<keyword evidence="5" id="KW-0961">Cell wall biogenesis/degradation</keyword>
<organism evidence="8 9">
    <name type="scientific">Maudiozyma exigua</name>
    <name type="common">Yeast</name>
    <name type="synonym">Kazachstania exigua</name>
    <dbReference type="NCBI Taxonomy" id="34358"/>
    <lineage>
        <taxon>Eukaryota</taxon>
        <taxon>Fungi</taxon>
        <taxon>Dikarya</taxon>
        <taxon>Ascomycota</taxon>
        <taxon>Saccharomycotina</taxon>
        <taxon>Saccharomycetes</taxon>
        <taxon>Saccharomycetales</taxon>
        <taxon>Saccharomycetaceae</taxon>
        <taxon>Maudiozyma</taxon>
    </lineage>
</organism>
<sequence>MRKKKDNSLNNHDFSKTSSQQSEKLSYSNTMKFSTDCYNKSASFLSSRRLLNKSNRRASLILCLSIFSLILIIFQLSNTYNYNQDELKQFIYKENNSPFNFNHNNNLKAVTRKRDLLKIDITNLINDKDLSRTPITPHLLKQEYITNTLTGFVSNLELSSRERLDSALNLNIHNNATISNSNKISKKISETTVNLKELETKGRKAYDSLVTCQDLSYNGTIEHAVINPILSDDLMSIRRELLKYKGWLTKEVKDDKDKDKTEEEIIQKQWFRFGGSSVWLESEQCFLVFTRILYSRIALKVQPHISLIRAQAFDKDWNEIIGKKIPYIDIDLPDNMDSEIEKLDIELNIEDCSKYSTNTVEFETCNIQQAKTTLKKKKRKEHIVSKYYVTYPTTFDFHFDAHGDLKGPEDPHIILRKTETTEEPVIIFNMHDDIDSKRRMFSYMPHRKIDPMMKLKIEGRKMRDSEKNWTPFFHPSDQAQSVLSRGSIYFIYSFSPLDIIKCSLNDGFCEVVFDQQTLAISDSNTFGGMRGGTQFIPLPPQIPNVENKNIWVGFPKLHIDKCGCGDKFYRPMLDVLIESNGIYHQELIVPAMDLDIEVLSWDAKSTDCEGKNVLNPNSITHWDIAHQDPISNQFEDYMTLTLSESDSFTKIVTLKGILNYVLGIYRVKNMKEDFFPSEESNDIVGKTLTCLVDVAKEHCSIYGKMHQALNTKGE</sequence>
<evidence type="ECO:0000256" key="3">
    <source>
        <dbReference type="ARBA" id="ARBA00022676"/>
    </source>
</evidence>
<evidence type="ECO:0000313" key="9">
    <source>
        <dbReference type="Proteomes" id="UP000750334"/>
    </source>
</evidence>
<name>A0A9P6VSQ3_MAUEX</name>
<protein>
    <submittedName>
        <fullName evidence="8">Uncharacterized protein</fullName>
    </submittedName>
</protein>
<keyword evidence="9" id="KW-1185">Reference proteome</keyword>
<dbReference type="GO" id="GO:0071555">
    <property type="term" value="P:cell wall organization"/>
    <property type="evidence" value="ECO:0007669"/>
    <property type="project" value="UniProtKB-KW"/>
</dbReference>
<feature type="region of interest" description="Disordered" evidence="6">
    <location>
        <begin position="1"/>
        <end position="23"/>
    </location>
</feature>
<keyword evidence="7" id="KW-1133">Transmembrane helix</keyword>
<dbReference type="OrthoDB" id="3631276at2759"/>
<comment type="subcellular location">
    <subcellularLocation>
        <location evidence="1">Membrane</location>
        <topology evidence="1">Single-pass type II membrane protein</topology>
    </subcellularLocation>
</comment>
<gene>
    <name evidence="8" type="ORF">C6P45_003349</name>
</gene>
<evidence type="ECO:0000256" key="4">
    <source>
        <dbReference type="ARBA" id="ARBA00022968"/>
    </source>
</evidence>
<evidence type="ECO:0000256" key="6">
    <source>
        <dbReference type="SAM" id="MobiDB-lite"/>
    </source>
</evidence>
<comment type="caution">
    <text evidence="8">The sequence shown here is derived from an EMBL/GenBank/DDBJ whole genome shotgun (WGS) entry which is preliminary data.</text>
</comment>
<evidence type="ECO:0000256" key="2">
    <source>
        <dbReference type="ARBA" id="ARBA00009486"/>
    </source>
</evidence>
<dbReference type="Proteomes" id="UP000750334">
    <property type="component" value="Unassembled WGS sequence"/>
</dbReference>
<accession>A0A9P6VSQ3</accession>
<keyword evidence="7" id="KW-0472">Membrane</keyword>
<keyword evidence="3" id="KW-0808">Transferase</keyword>
<dbReference type="AlphaFoldDB" id="A0A9P6VSQ3"/>
<proteinExistence type="inferred from homology"/>
<comment type="similarity">
    <text evidence="2">Belongs to the BMT family.</text>
</comment>
<reference evidence="8 9" key="1">
    <citation type="submission" date="2020-11" db="EMBL/GenBank/DDBJ databases">
        <title>Kefir isolates.</title>
        <authorList>
            <person name="Marcisauskas S."/>
            <person name="Kim Y."/>
            <person name="Blasche S."/>
        </authorList>
    </citation>
    <scope>NUCLEOTIDE SEQUENCE [LARGE SCALE GENOMIC DNA]</scope>
    <source>
        <strain evidence="8 9">OG2</strain>
    </source>
</reference>
<dbReference type="Pfam" id="PF12141">
    <property type="entry name" value="BMT"/>
    <property type="match status" value="2"/>
</dbReference>
<keyword evidence="4" id="KW-0735">Signal-anchor</keyword>
<evidence type="ECO:0000256" key="5">
    <source>
        <dbReference type="ARBA" id="ARBA00023316"/>
    </source>
</evidence>
<evidence type="ECO:0000256" key="7">
    <source>
        <dbReference type="SAM" id="Phobius"/>
    </source>
</evidence>
<evidence type="ECO:0000313" key="8">
    <source>
        <dbReference type="EMBL" id="KAG0654549.1"/>
    </source>
</evidence>
<feature type="transmembrane region" description="Helical" evidence="7">
    <location>
        <begin position="58"/>
        <end position="76"/>
    </location>
</feature>
<dbReference type="EMBL" id="PUHR01000335">
    <property type="protein sequence ID" value="KAG0654549.1"/>
    <property type="molecule type" value="Genomic_DNA"/>
</dbReference>